<evidence type="ECO:0000313" key="2">
    <source>
        <dbReference type="EMBL" id="GME83201.1"/>
    </source>
</evidence>
<gene>
    <name evidence="2" type="ORF">Cboi02_000687200</name>
</gene>
<keyword evidence="3" id="KW-1185">Reference proteome</keyword>
<comment type="caution">
    <text evidence="2">The sequence shown here is derived from an EMBL/GenBank/DDBJ whole genome shotgun (WGS) entry which is preliminary data.</text>
</comment>
<evidence type="ECO:0000256" key="1">
    <source>
        <dbReference type="SAM" id="MobiDB-lite"/>
    </source>
</evidence>
<feature type="region of interest" description="Disordered" evidence="1">
    <location>
        <begin position="1"/>
        <end position="71"/>
    </location>
</feature>
<protein>
    <submittedName>
        <fullName evidence="2">Unnamed protein product</fullName>
    </submittedName>
</protein>
<accession>A0A9W6T714</accession>
<proteinExistence type="predicted"/>
<dbReference type="AlphaFoldDB" id="A0A9W6T714"/>
<organism evidence="2 3">
    <name type="scientific">Candida boidinii</name>
    <name type="common">Yeast</name>
    <dbReference type="NCBI Taxonomy" id="5477"/>
    <lineage>
        <taxon>Eukaryota</taxon>
        <taxon>Fungi</taxon>
        <taxon>Dikarya</taxon>
        <taxon>Ascomycota</taxon>
        <taxon>Saccharomycotina</taxon>
        <taxon>Pichiomycetes</taxon>
        <taxon>Pichiales</taxon>
        <taxon>Pichiaceae</taxon>
        <taxon>Ogataea</taxon>
        <taxon>Ogataea/Candida clade</taxon>
    </lineage>
</organism>
<dbReference type="Proteomes" id="UP001165120">
    <property type="component" value="Unassembled WGS sequence"/>
</dbReference>
<reference evidence="2" key="1">
    <citation type="submission" date="2023-04" db="EMBL/GenBank/DDBJ databases">
        <title>Candida boidinii NBRC 10035.</title>
        <authorList>
            <person name="Ichikawa N."/>
            <person name="Sato H."/>
            <person name="Tonouchi N."/>
        </authorList>
    </citation>
    <scope>NUCLEOTIDE SEQUENCE</scope>
    <source>
        <strain evidence="2">NBRC 10035</strain>
    </source>
</reference>
<name>A0A9W6T714_CANBO</name>
<dbReference type="EMBL" id="BSXN01005744">
    <property type="protein sequence ID" value="GME83201.1"/>
    <property type="molecule type" value="Genomic_DNA"/>
</dbReference>
<sequence>MERASGDDALGGQSHRTGTSGAWNGGDDGGHWSADDDLDNSLWSIASGDDALGGQGHRTGTSGAWNGGGEC</sequence>
<evidence type="ECO:0000313" key="3">
    <source>
        <dbReference type="Proteomes" id="UP001165120"/>
    </source>
</evidence>